<name>A0A9P0KZE6_ACAOB</name>
<evidence type="ECO:0000313" key="2">
    <source>
        <dbReference type="EMBL" id="CAH1984901.1"/>
    </source>
</evidence>
<dbReference type="Pfam" id="PF01359">
    <property type="entry name" value="Transposase_1"/>
    <property type="match status" value="1"/>
</dbReference>
<dbReference type="InterPro" id="IPR001888">
    <property type="entry name" value="Transposase_1"/>
</dbReference>
<dbReference type="OrthoDB" id="6818839at2759"/>
<feature type="region of interest" description="Disordered" evidence="1">
    <location>
        <begin position="1"/>
        <end position="67"/>
    </location>
</feature>
<feature type="compositionally biased region" description="Basic and acidic residues" evidence="1">
    <location>
        <begin position="7"/>
        <end position="16"/>
    </location>
</feature>
<dbReference type="Proteomes" id="UP001152888">
    <property type="component" value="Unassembled WGS sequence"/>
</dbReference>
<sequence length="106" mass="12037">MSSDSKVGLDKKESSRGVRIGKILSARGTGTESKDNSSPSSTFLGREDVSDEKRSGRPTDENVDEFLPQGRTVNRKYYLQVMRNLREAIRQKSPDLWKNMLLLLLY</sequence>
<feature type="compositionally biased region" description="Polar residues" evidence="1">
    <location>
        <begin position="28"/>
        <end position="43"/>
    </location>
</feature>
<evidence type="ECO:0000256" key="1">
    <source>
        <dbReference type="SAM" id="MobiDB-lite"/>
    </source>
</evidence>
<dbReference type="AlphaFoldDB" id="A0A9P0KZE6"/>
<dbReference type="EMBL" id="CAKOFQ010006968">
    <property type="protein sequence ID" value="CAH1984901.1"/>
    <property type="molecule type" value="Genomic_DNA"/>
</dbReference>
<proteinExistence type="predicted"/>
<keyword evidence="3" id="KW-1185">Reference proteome</keyword>
<comment type="caution">
    <text evidence="2">The sequence shown here is derived from an EMBL/GenBank/DDBJ whole genome shotgun (WGS) entry which is preliminary data.</text>
</comment>
<evidence type="ECO:0000313" key="3">
    <source>
        <dbReference type="Proteomes" id="UP001152888"/>
    </source>
</evidence>
<reference evidence="2" key="1">
    <citation type="submission" date="2022-03" db="EMBL/GenBank/DDBJ databases">
        <authorList>
            <person name="Sayadi A."/>
        </authorList>
    </citation>
    <scope>NUCLEOTIDE SEQUENCE</scope>
</reference>
<protein>
    <submittedName>
        <fullName evidence="2">Uncharacterized protein</fullName>
    </submittedName>
</protein>
<accession>A0A9P0KZE6</accession>
<gene>
    <name evidence="2" type="ORF">ACAOBT_LOCUS16387</name>
</gene>
<organism evidence="2 3">
    <name type="scientific">Acanthoscelides obtectus</name>
    <name type="common">Bean weevil</name>
    <name type="synonym">Bruchus obtectus</name>
    <dbReference type="NCBI Taxonomy" id="200917"/>
    <lineage>
        <taxon>Eukaryota</taxon>
        <taxon>Metazoa</taxon>
        <taxon>Ecdysozoa</taxon>
        <taxon>Arthropoda</taxon>
        <taxon>Hexapoda</taxon>
        <taxon>Insecta</taxon>
        <taxon>Pterygota</taxon>
        <taxon>Neoptera</taxon>
        <taxon>Endopterygota</taxon>
        <taxon>Coleoptera</taxon>
        <taxon>Polyphaga</taxon>
        <taxon>Cucujiformia</taxon>
        <taxon>Chrysomeloidea</taxon>
        <taxon>Chrysomelidae</taxon>
        <taxon>Bruchinae</taxon>
        <taxon>Bruchini</taxon>
        <taxon>Acanthoscelides</taxon>
    </lineage>
</organism>
<feature type="compositionally biased region" description="Basic and acidic residues" evidence="1">
    <location>
        <begin position="45"/>
        <end position="60"/>
    </location>
</feature>